<accession>L7VW29</accession>
<organism evidence="2">
    <name type="scientific">uncultured bacterium A1Q1_fos_504</name>
    <dbReference type="NCBI Taxonomy" id="1256580"/>
    <lineage>
        <taxon>Bacteria</taxon>
        <taxon>environmental samples</taxon>
    </lineage>
</organism>
<feature type="region of interest" description="Disordered" evidence="1">
    <location>
        <begin position="136"/>
        <end position="163"/>
    </location>
</feature>
<name>L7VW29_9BACT</name>
<evidence type="ECO:0000313" key="2">
    <source>
        <dbReference type="EMBL" id="AGC71749.1"/>
    </source>
</evidence>
<evidence type="ECO:0000256" key="1">
    <source>
        <dbReference type="SAM" id="MobiDB-lite"/>
    </source>
</evidence>
<feature type="compositionally biased region" description="Low complexity" evidence="1">
    <location>
        <begin position="139"/>
        <end position="152"/>
    </location>
</feature>
<dbReference type="EMBL" id="JX649881">
    <property type="protein sequence ID" value="AGC71749.1"/>
    <property type="molecule type" value="Genomic_DNA"/>
</dbReference>
<sequence>MVKKFSKAAAGAANDNNLLGTVKESSSQIWLAGLGAFAKAQEEGSKVFEALVKEGSGLQKKFRSFADAQVNDMTNEVSGKITEATSKAAGAWDRLETVFEERVGRAVGRLGVPTKADIQKLTERVEELTKQVQKLNGGKAAPVAAKPAAAKKPAARKAAKKAA</sequence>
<dbReference type="PANTHER" id="PTHR38664:SF1">
    <property type="entry name" value="SLR0058 PROTEIN"/>
    <property type="match status" value="1"/>
</dbReference>
<dbReference type="PANTHER" id="PTHR38664">
    <property type="entry name" value="SLR0058 PROTEIN"/>
    <property type="match status" value="1"/>
</dbReference>
<dbReference type="InterPro" id="IPR008769">
    <property type="entry name" value="PhaF_PhaI"/>
</dbReference>
<reference evidence="2" key="1">
    <citation type="submission" date="2012-09" db="EMBL/GenBank/DDBJ databases">
        <title>Metagenomic Characterization of a Microbial Community in Wastewater Detects High Levels of Antibiotic Resistance.</title>
        <authorList>
            <person name="Abrams M."/>
            <person name="Caldwell A."/>
            <person name="Vandaei E."/>
            <person name="Lee W."/>
            <person name="Perrott J."/>
            <person name="Khan S.Y."/>
            <person name="Ta J."/>
            <person name="Romero D."/>
            <person name="Nguyen V."/>
            <person name="Pourmand N."/>
            <person name="Ouverney C.C."/>
        </authorList>
    </citation>
    <scope>NUCLEOTIDE SEQUENCE</scope>
</reference>
<dbReference type="Pfam" id="PF05597">
    <property type="entry name" value="Phasin"/>
    <property type="match status" value="1"/>
</dbReference>
<proteinExistence type="predicted"/>
<dbReference type="AlphaFoldDB" id="L7VW29"/>
<feature type="compositionally biased region" description="Basic residues" evidence="1">
    <location>
        <begin position="153"/>
        <end position="163"/>
    </location>
</feature>
<dbReference type="NCBIfam" id="TIGR01837">
    <property type="entry name" value="PHA_granule_1"/>
    <property type="match status" value="1"/>
</dbReference>
<protein>
    <submittedName>
        <fullName evidence="2">Polyhydroxyalkanoate granule-associated protein PhaF</fullName>
    </submittedName>
</protein>